<accession>A0A101M087</accession>
<name>A0A101M087_PICGL</name>
<gene>
    <name evidence="1" type="ORF">ABT39_MTgene4542</name>
</gene>
<proteinExistence type="predicted"/>
<reference evidence="1" key="1">
    <citation type="journal article" date="2015" name="Genome Biol. Evol.">
        <title>Organellar Genomes of White Spruce (Picea glauca): Assembly and Annotation.</title>
        <authorList>
            <person name="Jackman S.D."/>
            <person name="Warren R.L."/>
            <person name="Gibb E.A."/>
            <person name="Vandervalk B.P."/>
            <person name="Mohamadi H."/>
            <person name="Chu J."/>
            <person name="Raymond A."/>
            <person name="Pleasance S."/>
            <person name="Coope R."/>
            <person name="Wildung M.R."/>
            <person name="Ritland C.E."/>
            <person name="Bousquet J."/>
            <person name="Jones S.J."/>
            <person name="Bohlmann J."/>
            <person name="Birol I."/>
        </authorList>
    </citation>
    <scope>NUCLEOTIDE SEQUENCE [LARGE SCALE GENOMIC DNA]</scope>
    <source>
        <tissue evidence="1">Flushing bud</tissue>
    </source>
</reference>
<organism evidence="1">
    <name type="scientific">Picea glauca</name>
    <name type="common">White spruce</name>
    <name type="synonym">Pinus glauca</name>
    <dbReference type="NCBI Taxonomy" id="3330"/>
    <lineage>
        <taxon>Eukaryota</taxon>
        <taxon>Viridiplantae</taxon>
        <taxon>Streptophyta</taxon>
        <taxon>Embryophyta</taxon>
        <taxon>Tracheophyta</taxon>
        <taxon>Spermatophyta</taxon>
        <taxon>Pinopsida</taxon>
        <taxon>Pinidae</taxon>
        <taxon>Conifers I</taxon>
        <taxon>Pinales</taxon>
        <taxon>Pinaceae</taxon>
        <taxon>Picea</taxon>
    </lineage>
</organism>
<evidence type="ECO:0000313" key="1">
    <source>
        <dbReference type="EMBL" id="KUM48527.1"/>
    </source>
</evidence>
<dbReference type="AlphaFoldDB" id="A0A101M087"/>
<comment type="caution">
    <text evidence="1">The sequence shown here is derived from an EMBL/GenBank/DDBJ whole genome shotgun (WGS) entry which is preliminary data.</text>
</comment>
<protein>
    <submittedName>
        <fullName evidence="1">Uncharacterized protein</fullName>
    </submittedName>
</protein>
<keyword evidence="1" id="KW-0496">Mitochondrion</keyword>
<sequence length="84" mass="9630">MVGVRDNLSFQAPVTGMKPRTRGGIYRKKERVMDKIIRPITHRILPLDVLACRAFLAFRKVLPLNVWEDHLGYCPPAFPSERGI</sequence>
<dbReference type="EMBL" id="LKAM01000005">
    <property type="protein sequence ID" value="KUM48527.1"/>
    <property type="molecule type" value="Genomic_DNA"/>
</dbReference>
<geneLocation type="mitochondrion" evidence="1"/>